<gene>
    <name evidence="3" type="primary">RvY_10077-1</name>
    <name evidence="3" type="synonym">RvY_10077.1</name>
    <name evidence="3" type="ORF">RvY_10077</name>
</gene>
<sequence length="132" mass="15369">MLRFWRLRKLIRDTTTPIPYDIAKKWDTRLGRAYNILAFTSFVISIVAYTKWRNSTRSPNGLNETDAEFYTRTLNIDGARVLRFDITGKKLMDEYISPDEIREKYHLPPPQNPALRPSKPRAPKPATEEVAS</sequence>
<reference evidence="3 4" key="1">
    <citation type="journal article" date="2016" name="Nat. Commun.">
        <title>Extremotolerant tardigrade genome and improved radiotolerance of human cultured cells by tardigrade-unique protein.</title>
        <authorList>
            <person name="Hashimoto T."/>
            <person name="Horikawa D.D."/>
            <person name="Saito Y."/>
            <person name="Kuwahara H."/>
            <person name="Kozuka-Hata H."/>
            <person name="Shin-I T."/>
            <person name="Minakuchi Y."/>
            <person name="Ohishi K."/>
            <person name="Motoyama A."/>
            <person name="Aizu T."/>
            <person name="Enomoto A."/>
            <person name="Kondo K."/>
            <person name="Tanaka S."/>
            <person name="Hara Y."/>
            <person name="Koshikawa S."/>
            <person name="Sagara H."/>
            <person name="Miura T."/>
            <person name="Yokobori S."/>
            <person name="Miyagawa K."/>
            <person name="Suzuki Y."/>
            <person name="Kubo T."/>
            <person name="Oyama M."/>
            <person name="Kohara Y."/>
            <person name="Fujiyama A."/>
            <person name="Arakawa K."/>
            <person name="Katayama T."/>
            <person name="Toyoda A."/>
            <person name="Kunieda T."/>
        </authorList>
    </citation>
    <scope>NUCLEOTIDE SEQUENCE [LARGE SCALE GENOMIC DNA]</scope>
    <source>
        <strain evidence="3 4">YOKOZUNA-1</strain>
    </source>
</reference>
<keyword evidence="2" id="KW-0472">Membrane</keyword>
<dbReference type="Proteomes" id="UP000186922">
    <property type="component" value="Unassembled WGS sequence"/>
</dbReference>
<evidence type="ECO:0000313" key="3">
    <source>
        <dbReference type="EMBL" id="GAU99016.1"/>
    </source>
</evidence>
<accession>A0A1D1VBJ9</accession>
<protein>
    <submittedName>
        <fullName evidence="3">Uncharacterized protein</fullName>
    </submittedName>
</protein>
<keyword evidence="2" id="KW-0812">Transmembrane</keyword>
<comment type="caution">
    <text evidence="3">The sequence shown here is derived from an EMBL/GenBank/DDBJ whole genome shotgun (WGS) entry which is preliminary data.</text>
</comment>
<keyword evidence="4" id="KW-1185">Reference proteome</keyword>
<dbReference type="OrthoDB" id="6354412at2759"/>
<dbReference type="EMBL" id="BDGG01000005">
    <property type="protein sequence ID" value="GAU99016.1"/>
    <property type="molecule type" value="Genomic_DNA"/>
</dbReference>
<keyword evidence="2" id="KW-1133">Transmembrane helix</keyword>
<dbReference type="AlphaFoldDB" id="A0A1D1VBJ9"/>
<evidence type="ECO:0000313" key="4">
    <source>
        <dbReference type="Proteomes" id="UP000186922"/>
    </source>
</evidence>
<feature type="region of interest" description="Disordered" evidence="1">
    <location>
        <begin position="102"/>
        <end position="132"/>
    </location>
</feature>
<evidence type="ECO:0000256" key="1">
    <source>
        <dbReference type="SAM" id="MobiDB-lite"/>
    </source>
</evidence>
<organism evidence="3 4">
    <name type="scientific">Ramazzottius varieornatus</name>
    <name type="common">Water bear</name>
    <name type="synonym">Tardigrade</name>
    <dbReference type="NCBI Taxonomy" id="947166"/>
    <lineage>
        <taxon>Eukaryota</taxon>
        <taxon>Metazoa</taxon>
        <taxon>Ecdysozoa</taxon>
        <taxon>Tardigrada</taxon>
        <taxon>Eutardigrada</taxon>
        <taxon>Parachela</taxon>
        <taxon>Hypsibioidea</taxon>
        <taxon>Ramazzottiidae</taxon>
        <taxon>Ramazzottius</taxon>
    </lineage>
</organism>
<proteinExistence type="predicted"/>
<evidence type="ECO:0000256" key="2">
    <source>
        <dbReference type="SAM" id="Phobius"/>
    </source>
</evidence>
<feature type="transmembrane region" description="Helical" evidence="2">
    <location>
        <begin position="33"/>
        <end position="52"/>
    </location>
</feature>
<name>A0A1D1VBJ9_RAMVA</name>